<evidence type="ECO:0000256" key="3">
    <source>
        <dbReference type="ARBA" id="ARBA00023163"/>
    </source>
</evidence>
<dbReference type="PROSITE" id="PS51000">
    <property type="entry name" value="HTH_DEOR_2"/>
    <property type="match status" value="1"/>
</dbReference>
<dbReference type="InterPro" id="IPR013196">
    <property type="entry name" value="HTH_11"/>
</dbReference>
<dbReference type="Pfam" id="PF08279">
    <property type="entry name" value="HTH_11"/>
    <property type="match status" value="1"/>
</dbReference>
<evidence type="ECO:0000313" key="5">
    <source>
        <dbReference type="EMBL" id="MED5015848.1"/>
    </source>
</evidence>
<evidence type="ECO:0000259" key="4">
    <source>
        <dbReference type="PROSITE" id="PS51000"/>
    </source>
</evidence>
<dbReference type="Proteomes" id="UP001343257">
    <property type="component" value="Unassembled WGS sequence"/>
</dbReference>
<dbReference type="SUPFAM" id="SSF46785">
    <property type="entry name" value="Winged helix' DNA-binding domain"/>
    <property type="match status" value="1"/>
</dbReference>
<feature type="domain" description="HTH deoR-type" evidence="4">
    <location>
        <begin position="3"/>
        <end position="61"/>
    </location>
</feature>
<dbReference type="RefSeq" id="WP_328274601.1">
    <property type="nucleotide sequence ID" value="NZ_JARTLD010000002.1"/>
</dbReference>
<organism evidence="5 6">
    <name type="scientific">Paenibacillus chibensis</name>
    <dbReference type="NCBI Taxonomy" id="59846"/>
    <lineage>
        <taxon>Bacteria</taxon>
        <taxon>Bacillati</taxon>
        <taxon>Bacillota</taxon>
        <taxon>Bacilli</taxon>
        <taxon>Bacillales</taxon>
        <taxon>Paenibacillaceae</taxon>
        <taxon>Paenibacillus</taxon>
    </lineage>
</organism>
<dbReference type="CDD" id="cd00090">
    <property type="entry name" value="HTH_ARSR"/>
    <property type="match status" value="1"/>
</dbReference>
<evidence type="ECO:0000313" key="6">
    <source>
        <dbReference type="Proteomes" id="UP001343257"/>
    </source>
</evidence>
<dbReference type="PROSITE" id="PS52050">
    <property type="entry name" value="WYL"/>
    <property type="match status" value="1"/>
</dbReference>
<dbReference type="PIRSF" id="PIRSF016838">
    <property type="entry name" value="PafC"/>
    <property type="match status" value="1"/>
</dbReference>
<accession>A0ABU6PLU6</accession>
<comment type="caution">
    <text evidence="5">The sequence shown here is derived from an EMBL/GenBank/DDBJ whole genome shotgun (WGS) entry which is preliminary data.</text>
</comment>
<keyword evidence="3" id="KW-0804">Transcription</keyword>
<name>A0ABU6PLU6_9BACL</name>
<dbReference type="InterPro" id="IPR011991">
    <property type="entry name" value="ArsR-like_HTH"/>
</dbReference>
<dbReference type="EMBL" id="JARTLD010000002">
    <property type="protein sequence ID" value="MED5015848.1"/>
    <property type="molecule type" value="Genomic_DNA"/>
</dbReference>
<dbReference type="InterPro" id="IPR036388">
    <property type="entry name" value="WH-like_DNA-bd_sf"/>
</dbReference>
<sequence length="316" mass="36340">MQKSQRLIELMMVINMKKNVTVSELAEEFGMSPRTITRDLRDLSELGFPIYSVQGRGGGYRLLRDRMLPPIGFLESEAIAIFLACQSLQYFGSLPFEESSNSALRKFYHYLPADVKEQIGRLKDKVVIWNPRRSMPSEDLGTLLKAVMTRSVVTIRYRSSEQGDSCRDIQPIGLYASNGYWYCPAYCFLRKTYRLFRADRIESAALNPAVPFREDVDRRTVFDWEASEKEQMEQTTFVVRLTPRGVVKLEPNGRFEGQVQRLADGSGEIRMSIPVNDLSFYCDMIWEIGEDATIVEPEQAVTGMKEKIERMRSLYA</sequence>
<dbReference type="SMART" id="SM00420">
    <property type="entry name" value="HTH_DEOR"/>
    <property type="match status" value="1"/>
</dbReference>
<keyword evidence="1" id="KW-0805">Transcription regulation</keyword>
<dbReference type="PANTHER" id="PTHR34580">
    <property type="match status" value="1"/>
</dbReference>
<gene>
    <name evidence="5" type="ORF">P9847_00845</name>
</gene>
<dbReference type="Pfam" id="PF13280">
    <property type="entry name" value="WYL"/>
    <property type="match status" value="1"/>
</dbReference>
<dbReference type="InterPro" id="IPR028349">
    <property type="entry name" value="PafC-like"/>
</dbReference>
<dbReference type="InterPro" id="IPR051534">
    <property type="entry name" value="CBASS_pafABC_assoc_protein"/>
</dbReference>
<keyword evidence="6" id="KW-1185">Reference proteome</keyword>
<evidence type="ECO:0000256" key="1">
    <source>
        <dbReference type="ARBA" id="ARBA00023015"/>
    </source>
</evidence>
<dbReference type="InterPro" id="IPR001034">
    <property type="entry name" value="DeoR_HTH"/>
</dbReference>
<evidence type="ECO:0000256" key="2">
    <source>
        <dbReference type="ARBA" id="ARBA00023125"/>
    </source>
</evidence>
<dbReference type="InterPro" id="IPR057727">
    <property type="entry name" value="WCX_dom"/>
</dbReference>
<dbReference type="Pfam" id="PF25583">
    <property type="entry name" value="WCX"/>
    <property type="match status" value="1"/>
</dbReference>
<dbReference type="PANTHER" id="PTHR34580:SF9">
    <property type="entry name" value="SLL5097 PROTEIN"/>
    <property type="match status" value="1"/>
</dbReference>
<dbReference type="InterPro" id="IPR036390">
    <property type="entry name" value="WH_DNA-bd_sf"/>
</dbReference>
<dbReference type="Gene3D" id="1.10.10.10">
    <property type="entry name" value="Winged helix-like DNA-binding domain superfamily/Winged helix DNA-binding domain"/>
    <property type="match status" value="1"/>
</dbReference>
<reference evidence="5 6" key="1">
    <citation type="submission" date="2023-03" db="EMBL/GenBank/DDBJ databases">
        <title>Bacillus Genome Sequencing.</title>
        <authorList>
            <person name="Dunlap C."/>
        </authorList>
    </citation>
    <scope>NUCLEOTIDE SEQUENCE [LARGE SCALE GENOMIC DNA]</scope>
    <source>
        <strain evidence="5 6">NRS-52</strain>
    </source>
</reference>
<keyword evidence="2" id="KW-0238">DNA-binding</keyword>
<dbReference type="InterPro" id="IPR026881">
    <property type="entry name" value="WYL_dom"/>
</dbReference>
<protein>
    <submittedName>
        <fullName evidence="5">YafY family protein</fullName>
    </submittedName>
</protein>
<proteinExistence type="predicted"/>